<evidence type="ECO:0000256" key="1">
    <source>
        <dbReference type="ARBA" id="ARBA00022741"/>
    </source>
</evidence>
<dbReference type="Proteomes" id="UP000558192">
    <property type="component" value="Unassembled WGS sequence"/>
</dbReference>
<dbReference type="Gene3D" id="3.40.50.300">
    <property type="entry name" value="P-loop containing nucleotide triphosphate hydrolases"/>
    <property type="match status" value="1"/>
</dbReference>
<keyword evidence="2" id="KW-0067">ATP-binding</keyword>
<dbReference type="SUPFAM" id="SSF52540">
    <property type="entry name" value="P-loop containing nucleoside triphosphate hydrolases"/>
    <property type="match status" value="1"/>
</dbReference>
<sequence>MSAMNPQDTAKAWRFQGPEAEVHLYLSAVEGDLGALMGARVLGLPLTVSIVPVSDWIDATDLARAAVAVVQVDADSPASIKRFERLAATNPDTPLIAAAFNPPLALVRSLLRSGAHDVLPLPLALDDLVTSIAPLAEQVQQKEVQALSGKSRLITFSKARGGSGATALATQLACRFAQREAAAGREACLIDLDVQFGDAAFQLGLAPKFSLTDAVAAGSRLDGELLRSIATDHSSGLKVIAAPDEMLPLEGLNNDQVLAVVERAQRAFGTVFVDLPANWTHWSLSLAARSDLILLVADLSVAGLRQARRQLDLLQEQELGDVPLEVVLNRHEKSLFGSVKSADAAKALGREARFTVANDPATVNGAIERGVMVDEIKRKSLFGSDLDRLDKALVDILGLER</sequence>
<evidence type="ECO:0000313" key="4">
    <source>
        <dbReference type="Proteomes" id="UP000558192"/>
    </source>
</evidence>
<dbReference type="PANTHER" id="PTHR43384">
    <property type="entry name" value="SEPTUM SITE-DETERMINING PROTEIN MIND HOMOLOG, CHLOROPLASTIC-RELATED"/>
    <property type="match status" value="1"/>
</dbReference>
<keyword evidence="4" id="KW-1185">Reference proteome</keyword>
<evidence type="ECO:0000256" key="2">
    <source>
        <dbReference type="ARBA" id="ARBA00022840"/>
    </source>
</evidence>
<dbReference type="EMBL" id="JAATJC010000001">
    <property type="protein sequence ID" value="NJC06631.1"/>
    <property type="molecule type" value="Genomic_DNA"/>
</dbReference>
<dbReference type="InterPro" id="IPR027417">
    <property type="entry name" value="P-loop_NTPase"/>
</dbReference>
<dbReference type="GO" id="GO:0005829">
    <property type="term" value="C:cytosol"/>
    <property type="evidence" value="ECO:0007669"/>
    <property type="project" value="TreeGrafter"/>
</dbReference>
<gene>
    <name evidence="3" type="ORF">GGQ97_002424</name>
</gene>
<dbReference type="GO" id="GO:0005524">
    <property type="term" value="F:ATP binding"/>
    <property type="evidence" value="ECO:0007669"/>
    <property type="project" value="UniProtKB-KW"/>
</dbReference>
<dbReference type="PANTHER" id="PTHR43384:SF6">
    <property type="entry name" value="SEPTUM SITE-DETERMINING PROTEIN MIND HOMOLOG, CHLOROPLASTIC"/>
    <property type="match status" value="1"/>
</dbReference>
<accession>A0A7X5Y7W8</accession>
<keyword evidence="1" id="KW-0547">Nucleotide-binding</keyword>
<dbReference type="AlphaFoldDB" id="A0A7X5Y7W8"/>
<name>A0A7X5Y7W8_9SPHN</name>
<evidence type="ECO:0000313" key="3">
    <source>
        <dbReference type="EMBL" id="NJC06631.1"/>
    </source>
</evidence>
<dbReference type="RefSeq" id="WP_168069961.1">
    <property type="nucleotide sequence ID" value="NZ_JAATJC010000001.1"/>
</dbReference>
<dbReference type="GO" id="GO:0016887">
    <property type="term" value="F:ATP hydrolysis activity"/>
    <property type="evidence" value="ECO:0007669"/>
    <property type="project" value="TreeGrafter"/>
</dbReference>
<dbReference type="Gene3D" id="3.40.50.2300">
    <property type="match status" value="1"/>
</dbReference>
<dbReference type="InterPro" id="IPR050625">
    <property type="entry name" value="ParA/MinD_ATPase"/>
</dbReference>
<proteinExistence type="predicted"/>
<protein>
    <submittedName>
        <fullName evidence="3">Pilus assembly protein CpaE</fullName>
    </submittedName>
</protein>
<organism evidence="3 4">
    <name type="scientific">Sphingomonas kaistensis</name>
    <dbReference type="NCBI Taxonomy" id="298708"/>
    <lineage>
        <taxon>Bacteria</taxon>
        <taxon>Pseudomonadati</taxon>
        <taxon>Pseudomonadota</taxon>
        <taxon>Alphaproteobacteria</taxon>
        <taxon>Sphingomonadales</taxon>
        <taxon>Sphingomonadaceae</taxon>
        <taxon>Sphingomonas</taxon>
    </lineage>
</organism>
<reference evidence="3 4" key="1">
    <citation type="submission" date="2020-03" db="EMBL/GenBank/DDBJ databases">
        <title>Genomic Encyclopedia of Type Strains, Phase IV (KMG-IV): sequencing the most valuable type-strain genomes for metagenomic binning, comparative biology and taxonomic classification.</title>
        <authorList>
            <person name="Goeker M."/>
        </authorList>
    </citation>
    <scope>NUCLEOTIDE SEQUENCE [LARGE SCALE GENOMIC DNA]</scope>
    <source>
        <strain evidence="3 4">DSM 16846</strain>
    </source>
</reference>
<dbReference type="GO" id="GO:0009898">
    <property type="term" value="C:cytoplasmic side of plasma membrane"/>
    <property type="evidence" value="ECO:0007669"/>
    <property type="project" value="TreeGrafter"/>
</dbReference>
<comment type="caution">
    <text evidence="3">The sequence shown here is derived from an EMBL/GenBank/DDBJ whole genome shotgun (WGS) entry which is preliminary data.</text>
</comment>
<dbReference type="GO" id="GO:0051782">
    <property type="term" value="P:negative regulation of cell division"/>
    <property type="evidence" value="ECO:0007669"/>
    <property type="project" value="TreeGrafter"/>
</dbReference>